<dbReference type="CDD" id="cd01389">
    <property type="entry name" value="HMG-box_ROX1-like"/>
    <property type="match status" value="1"/>
</dbReference>
<feature type="region of interest" description="Disordered" evidence="4">
    <location>
        <begin position="776"/>
        <end position="811"/>
    </location>
</feature>
<feature type="region of interest" description="Disordered" evidence="4">
    <location>
        <begin position="246"/>
        <end position="290"/>
    </location>
</feature>
<dbReference type="EMBL" id="KZ819189">
    <property type="protein sequence ID" value="PWZ02237.1"/>
    <property type="molecule type" value="Genomic_DNA"/>
</dbReference>
<dbReference type="AlphaFoldDB" id="A0A317XVA7"/>
<dbReference type="PANTHER" id="PTHR45789:SF2">
    <property type="entry name" value="FI18025P1"/>
    <property type="match status" value="1"/>
</dbReference>
<name>A0A317XVA7_9BASI</name>
<feature type="region of interest" description="Disordered" evidence="4">
    <location>
        <begin position="385"/>
        <end position="404"/>
    </location>
</feature>
<organism evidence="6 7">
    <name type="scientific">Testicularia cyperi</name>
    <dbReference type="NCBI Taxonomy" id="1882483"/>
    <lineage>
        <taxon>Eukaryota</taxon>
        <taxon>Fungi</taxon>
        <taxon>Dikarya</taxon>
        <taxon>Basidiomycota</taxon>
        <taxon>Ustilaginomycotina</taxon>
        <taxon>Ustilaginomycetes</taxon>
        <taxon>Ustilaginales</taxon>
        <taxon>Anthracoideaceae</taxon>
        <taxon>Testicularia</taxon>
    </lineage>
</organism>
<sequence>MKSSDPSQNSSGQYHSDAAPPSPVEDRRLFRDWSVAPSSVSSLSALSSPGSSMCEDDLECGTRASDGVENPTQSPRQCPKGFSKISFATNDDVELDVRGLKRSAPAAEPEDGDLLPPPPSKRPGVSHARKTPADHIKRPRNAYILFRSHTVAQNLIPQEVERDHRNISRIISHMWKSLGDDERAIWTEQAKREQEEHKRKYPDYRYQPTTRRENVMKRNVKKLENGDEECQEIADVILKAQGRPGVVVAPPAQPKTKSTLPRKPRAAKTSSAKPKASRRRAQLRNKGHDTPEQVLETVFLRASPPAKGSCGQTDSCAVSTAASPAATVVSMLSRVPDAEHESEFEHLMLRHRRASSAPAPPPPFEPPSPLLQPAAEQTSALNDAVSRVDGSSATSKATQPERQREVTFAIAADNAGVDTAVRASRSRPAPIYNTWQHSFCDDQALPSPRSVEVMMSPPKVNARPRTALPPTPGSSSIRGFFHPWAYESGSNPMLISPMCNTFQDLRRRSSLARFHSYRAFSPSDAASARVEQGVEEIAMAPPSHMEATLAPHGMSGSSLFEEAARAAASSLMVEAQEGEQLSGHVPEFVFDPALEEEDRLRAEALEKEPEALEVRHNNVRHSPAQAPLFPQPWERGEGRRWSPRPSFSGSTLAAAARDWTSTSRRRSSRFGPRHLQERCDSVLPPMYAPSVSPDPFAWAPEEDAHGADAKDPLNLLKDSIERAIADVFRRHQPQSDSGQGSVLTQEILASLGAELLSKHSTRQAVPQSEAAMLLHMPCEQDSRLPSGPHRPMRSEDEAQSRAPPAYQTFPL</sequence>
<dbReference type="Proteomes" id="UP000246740">
    <property type="component" value="Unassembled WGS sequence"/>
</dbReference>
<feature type="region of interest" description="Disordered" evidence="4">
    <location>
        <begin position="96"/>
        <end position="136"/>
    </location>
</feature>
<dbReference type="STRING" id="1882483.A0A317XVA7"/>
<evidence type="ECO:0000256" key="4">
    <source>
        <dbReference type="SAM" id="MobiDB-lite"/>
    </source>
</evidence>
<feature type="region of interest" description="Disordered" evidence="4">
    <location>
        <begin position="623"/>
        <end position="672"/>
    </location>
</feature>
<keyword evidence="7" id="KW-1185">Reference proteome</keyword>
<feature type="compositionally biased region" description="Low complexity" evidence="4">
    <location>
        <begin position="34"/>
        <end position="52"/>
    </location>
</feature>
<protein>
    <recommendedName>
        <fullName evidence="5">HMG box domain-containing protein</fullName>
    </recommendedName>
</protein>
<dbReference type="SUPFAM" id="SSF47095">
    <property type="entry name" value="HMG-box"/>
    <property type="match status" value="1"/>
</dbReference>
<evidence type="ECO:0000256" key="2">
    <source>
        <dbReference type="ARBA" id="ARBA00023242"/>
    </source>
</evidence>
<keyword evidence="1 3" id="KW-0238">DNA-binding</keyword>
<dbReference type="GO" id="GO:0005634">
    <property type="term" value="C:nucleus"/>
    <property type="evidence" value="ECO:0007669"/>
    <property type="project" value="UniProtKB-UniRule"/>
</dbReference>
<feature type="region of interest" description="Disordered" evidence="4">
    <location>
        <begin position="1"/>
        <end position="83"/>
    </location>
</feature>
<feature type="compositionally biased region" description="Polar residues" evidence="4">
    <location>
        <begin position="389"/>
        <end position="398"/>
    </location>
</feature>
<evidence type="ECO:0000313" key="7">
    <source>
        <dbReference type="Proteomes" id="UP000246740"/>
    </source>
</evidence>
<feature type="compositionally biased region" description="Polar residues" evidence="4">
    <location>
        <begin position="1"/>
        <end position="14"/>
    </location>
</feature>
<dbReference type="OrthoDB" id="6247875at2759"/>
<dbReference type="SMART" id="SM00398">
    <property type="entry name" value="HMG"/>
    <property type="match status" value="1"/>
</dbReference>
<dbReference type="PROSITE" id="PS50118">
    <property type="entry name" value="HMG_BOX_2"/>
    <property type="match status" value="1"/>
</dbReference>
<keyword evidence="2 3" id="KW-0539">Nucleus</keyword>
<feature type="domain" description="HMG box" evidence="5">
    <location>
        <begin position="136"/>
        <end position="205"/>
    </location>
</feature>
<feature type="compositionally biased region" description="Basic residues" evidence="4">
    <location>
        <begin position="275"/>
        <end position="285"/>
    </location>
</feature>
<dbReference type="PANTHER" id="PTHR45789">
    <property type="entry name" value="FI18025P1"/>
    <property type="match status" value="1"/>
</dbReference>
<gene>
    <name evidence="6" type="ORF">BCV70DRAFT_221899</name>
</gene>
<proteinExistence type="predicted"/>
<dbReference type="GO" id="GO:0000981">
    <property type="term" value="F:DNA-binding transcription factor activity, RNA polymerase II-specific"/>
    <property type="evidence" value="ECO:0007669"/>
    <property type="project" value="TreeGrafter"/>
</dbReference>
<dbReference type="InterPro" id="IPR036910">
    <property type="entry name" value="HMG_box_dom_sf"/>
</dbReference>
<dbReference type="Gene3D" id="1.10.30.10">
    <property type="entry name" value="High mobility group box domain"/>
    <property type="match status" value="1"/>
</dbReference>
<evidence type="ECO:0000313" key="6">
    <source>
        <dbReference type="EMBL" id="PWZ02237.1"/>
    </source>
</evidence>
<evidence type="ECO:0000259" key="5">
    <source>
        <dbReference type="PROSITE" id="PS50118"/>
    </source>
</evidence>
<evidence type="ECO:0000256" key="3">
    <source>
        <dbReference type="PROSITE-ProRule" id="PRU00267"/>
    </source>
</evidence>
<dbReference type="GO" id="GO:0000978">
    <property type="term" value="F:RNA polymerase II cis-regulatory region sequence-specific DNA binding"/>
    <property type="evidence" value="ECO:0007669"/>
    <property type="project" value="TreeGrafter"/>
</dbReference>
<evidence type="ECO:0000256" key="1">
    <source>
        <dbReference type="ARBA" id="ARBA00023125"/>
    </source>
</evidence>
<dbReference type="InterPro" id="IPR051356">
    <property type="entry name" value="SOX/SOX-like_TF"/>
</dbReference>
<reference evidence="6 7" key="1">
    <citation type="journal article" date="2018" name="Mol. Biol. Evol.">
        <title>Broad Genomic Sampling Reveals a Smut Pathogenic Ancestry of the Fungal Clade Ustilaginomycotina.</title>
        <authorList>
            <person name="Kijpornyongpan T."/>
            <person name="Mondo S.J."/>
            <person name="Barry K."/>
            <person name="Sandor L."/>
            <person name="Lee J."/>
            <person name="Lipzen A."/>
            <person name="Pangilinan J."/>
            <person name="LaButti K."/>
            <person name="Hainaut M."/>
            <person name="Henrissat B."/>
            <person name="Grigoriev I.V."/>
            <person name="Spatafora J.W."/>
            <person name="Aime M.C."/>
        </authorList>
    </citation>
    <scope>NUCLEOTIDE SEQUENCE [LARGE SCALE GENOMIC DNA]</scope>
    <source>
        <strain evidence="6 7">MCA 3645</strain>
    </source>
</reference>
<feature type="compositionally biased region" description="Pro residues" evidence="4">
    <location>
        <begin position="358"/>
        <end position="370"/>
    </location>
</feature>
<accession>A0A317XVA7</accession>
<dbReference type="InParanoid" id="A0A317XVA7"/>
<dbReference type="Pfam" id="PF00505">
    <property type="entry name" value="HMG_box"/>
    <property type="match status" value="1"/>
</dbReference>
<feature type="compositionally biased region" description="Basic residues" evidence="4">
    <location>
        <begin position="663"/>
        <end position="672"/>
    </location>
</feature>
<feature type="region of interest" description="Disordered" evidence="4">
    <location>
        <begin position="352"/>
        <end position="377"/>
    </location>
</feature>
<dbReference type="InterPro" id="IPR009071">
    <property type="entry name" value="HMG_box_dom"/>
</dbReference>
<feature type="DNA-binding region" description="HMG box" evidence="3">
    <location>
        <begin position="136"/>
        <end position="205"/>
    </location>
</feature>